<name>A0A423SPE5_PENVA</name>
<evidence type="ECO:0000313" key="2">
    <source>
        <dbReference type="EMBL" id="ROT66072.1"/>
    </source>
</evidence>
<proteinExistence type="predicted"/>
<keyword evidence="3" id="KW-1185">Reference proteome</keyword>
<sequence>MHSRHGSWAGQDTPQLQGRDWPTRGKWLQPCHLVDSPGSESLLISPGKWQPLSTDKGARAQGPCRSNKVSDVKKRIQLAWITTLCEFSHICSANTNDCGCLAISQPPSLTISSSCGAVSPPAFIS</sequence>
<reference evidence="2 3" key="2">
    <citation type="submission" date="2019-01" db="EMBL/GenBank/DDBJ databases">
        <title>The decoding of complex shrimp genome reveals the adaptation for benthos swimmer, frequently molting mechanism and breeding impact on genome.</title>
        <authorList>
            <person name="Sun Y."/>
            <person name="Gao Y."/>
            <person name="Yu Y."/>
        </authorList>
    </citation>
    <scope>NUCLEOTIDE SEQUENCE [LARGE SCALE GENOMIC DNA]</scope>
    <source>
        <tissue evidence="2">Muscle</tissue>
    </source>
</reference>
<evidence type="ECO:0000256" key="1">
    <source>
        <dbReference type="SAM" id="MobiDB-lite"/>
    </source>
</evidence>
<dbReference type="Proteomes" id="UP000283509">
    <property type="component" value="Unassembled WGS sequence"/>
</dbReference>
<reference evidence="2 3" key="1">
    <citation type="submission" date="2018-04" db="EMBL/GenBank/DDBJ databases">
        <authorList>
            <person name="Zhang X."/>
            <person name="Yuan J."/>
            <person name="Li F."/>
            <person name="Xiang J."/>
        </authorList>
    </citation>
    <scope>NUCLEOTIDE SEQUENCE [LARGE SCALE GENOMIC DNA]</scope>
    <source>
        <tissue evidence="2">Muscle</tissue>
    </source>
</reference>
<gene>
    <name evidence="2" type="ORF">C7M84_015938</name>
</gene>
<protein>
    <submittedName>
        <fullName evidence="2">Uncharacterized protein</fullName>
    </submittedName>
</protein>
<evidence type="ECO:0000313" key="3">
    <source>
        <dbReference type="Proteomes" id="UP000283509"/>
    </source>
</evidence>
<comment type="caution">
    <text evidence="2">The sequence shown here is derived from an EMBL/GenBank/DDBJ whole genome shotgun (WGS) entry which is preliminary data.</text>
</comment>
<dbReference type="AlphaFoldDB" id="A0A423SPE5"/>
<accession>A0A423SPE5</accession>
<feature type="region of interest" description="Disordered" evidence="1">
    <location>
        <begin position="1"/>
        <end position="23"/>
    </location>
</feature>
<organism evidence="2 3">
    <name type="scientific">Penaeus vannamei</name>
    <name type="common">Whiteleg shrimp</name>
    <name type="synonym">Litopenaeus vannamei</name>
    <dbReference type="NCBI Taxonomy" id="6689"/>
    <lineage>
        <taxon>Eukaryota</taxon>
        <taxon>Metazoa</taxon>
        <taxon>Ecdysozoa</taxon>
        <taxon>Arthropoda</taxon>
        <taxon>Crustacea</taxon>
        <taxon>Multicrustacea</taxon>
        <taxon>Malacostraca</taxon>
        <taxon>Eumalacostraca</taxon>
        <taxon>Eucarida</taxon>
        <taxon>Decapoda</taxon>
        <taxon>Dendrobranchiata</taxon>
        <taxon>Penaeoidea</taxon>
        <taxon>Penaeidae</taxon>
        <taxon>Penaeus</taxon>
    </lineage>
</organism>
<dbReference type="EMBL" id="QCYY01002995">
    <property type="protein sequence ID" value="ROT66072.1"/>
    <property type="molecule type" value="Genomic_DNA"/>
</dbReference>